<feature type="compositionally biased region" description="Polar residues" evidence="1">
    <location>
        <begin position="246"/>
        <end position="263"/>
    </location>
</feature>
<feature type="region of interest" description="Disordered" evidence="1">
    <location>
        <begin position="1"/>
        <end position="53"/>
    </location>
</feature>
<accession>A0ABZ2WQL0</accession>
<feature type="compositionally biased region" description="Low complexity" evidence="1">
    <location>
        <begin position="13"/>
        <end position="23"/>
    </location>
</feature>
<dbReference type="EMBL" id="CP151261">
    <property type="protein sequence ID" value="WZH43021.1"/>
    <property type="molecule type" value="Genomic_DNA"/>
</dbReference>
<feature type="region of interest" description="Disordered" evidence="1">
    <location>
        <begin position="245"/>
        <end position="282"/>
    </location>
</feature>
<feature type="region of interest" description="Disordered" evidence="1">
    <location>
        <begin position="406"/>
        <end position="501"/>
    </location>
</feature>
<feature type="compositionally biased region" description="Acidic residues" evidence="1">
    <location>
        <begin position="170"/>
        <end position="181"/>
    </location>
</feature>
<evidence type="ECO:0000313" key="3">
    <source>
        <dbReference type="Proteomes" id="UP001489902"/>
    </source>
</evidence>
<keyword evidence="3" id="KW-1185">Reference proteome</keyword>
<feature type="compositionally biased region" description="Polar residues" evidence="1">
    <location>
        <begin position="41"/>
        <end position="53"/>
    </location>
</feature>
<protein>
    <recommendedName>
        <fullName evidence="4">Transcription factor</fullName>
    </recommendedName>
</protein>
<proteinExistence type="predicted"/>
<gene>
    <name evidence="2" type="ORF">QYS62_004023</name>
</gene>
<dbReference type="Proteomes" id="UP001489902">
    <property type="component" value="Chromosome 2"/>
</dbReference>
<evidence type="ECO:0000313" key="2">
    <source>
        <dbReference type="EMBL" id="WZH43021.1"/>
    </source>
</evidence>
<sequence>MRQTRNRARQSNAEPLAPELPAPTKRKRASKGPSNAGAMASDTNVTPLPGRSTKQSALVSLLPRQQLTTDEQPVSRAPSLSPAIQTMLRATDAEWDEMPVISRGPNHGLPQMTVNDWLRQQQLRNKGTPTTHEITKKFPILMQKLQLTFQDFEEIYGHVILAQTQYDHEHEEDDGSPESDSDDRNSDGDSSGNHHVGDRLSTEVTTGTMPPPSAVAHPPTADTITTDAITTNAESTTPAILPAFANTPQQSRNKSPDFATNSFEDPAPCSSDSQPATSSVPVATRHKLPQSLNSHISPGTASFPAASDMSMVRKTPLQSFLKPSVPTDVEWRFLPRTAAHLEPGGPKITLLEWIERQQTLYSGTPSTDELKERFPFLIRPGQIKQFQLEKLWDHVCKYQLRHMHKNAYSGSGRGGANGRGGNEDEADDEDDERRAITSTLKRGPPKPTDTVSATGLSVNKRRKGRPRVQNTPDDSDVVMTGTKDLTDPTPDGTGEDGEGRVRKDEAVKDGVQMHEAEAIVGKGFKIDLNKPDRDKVRETLFPWLGTKKNEIDIKAYQTVIDYAMGVVGLDGVRYPRVYGLAVDYLKSTNVFDAKVWSDWAGAKRINREARRLNQVSKRYPHYVITLAPDIVLCLVGAIALVPQAFAEPKGKGIDIINIYKVFHHLVSSIQIGEKVHWEKNTTGQLLLVGRRPEDEPMPAGLDLPANDGVAMQRRRNLPVAVKTPVPPSVLTSNQRTIGMDPYPDAEAFTRAMTAAEWEARNKTWLDDILEPANTKETLGETFHREVNSQTMPLIGRARRNVLRRWAQAENIEIDDELFQIPPADTVQVPVVPQLDNRRAETDEARRTLRQLEGMVLGLPAEMSEVSRQMKQCINRLFAMRDHEISNFKMMLNFQNSVMPTVSTDSV</sequence>
<name>A0ABZ2WQL0_9HYPO</name>
<evidence type="ECO:0008006" key="4">
    <source>
        <dbReference type="Google" id="ProtNLM"/>
    </source>
</evidence>
<evidence type="ECO:0000256" key="1">
    <source>
        <dbReference type="SAM" id="MobiDB-lite"/>
    </source>
</evidence>
<feature type="region of interest" description="Disordered" evidence="1">
    <location>
        <begin position="166"/>
        <end position="221"/>
    </location>
</feature>
<feature type="compositionally biased region" description="Gly residues" evidence="1">
    <location>
        <begin position="411"/>
        <end position="420"/>
    </location>
</feature>
<reference evidence="2 3" key="1">
    <citation type="submission" date="2024-04" db="EMBL/GenBank/DDBJ databases">
        <title>Complete genome sequence of Fusarium acuminatum.</title>
        <authorList>
            <person name="Lan B."/>
        </authorList>
    </citation>
    <scope>NUCLEOTIDE SEQUENCE [LARGE SCALE GENOMIC DNA]</scope>
    <source>
        <strain evidence="2">1A</strain>
    </source>
</reference>
<organism evidence="2 3">
    <name type="scientific">Fusarium acuminatum</name>
    <dbReference type="NCBI Taxonomy" id="5515"/>
    <lineage>
        <taxon>Eukaryota</taxon>
        <taxon>Fungi</taxon>
        <taxon>Dikarya</taxon>
        <taxon>Ascomycota</taxon>
        <taxon>Pezizomycotina</taxon>
        <taxon>Sordariomycetes</taxon>
        <taxon>Hypocreomycetidae</taxon>
        <taxon>Hypocreales</taxon>
        <taxon>Nectriaceae</taxon>
        <taxon>Fusarium</taxon>
        <taxon>Fusarium tricinctum species complex</taxon>
    </lineage>
</organism>
<feature type="compositionally biased region" description="Polar residues" evidence="1">
    <location>
        <begin position="270"/>
        <end position="281"/>
    </location>
</feature>